<comment type="caution">
    <text evidence="1">The sequence shown here is derived from an EMBL/GenBank/DDBJ whole genome shotgun (WGS) entry which is preliminary data.</text>
</comment>
<evidence type="ECO:0000313" key="1">
    <source>
        <dbReference type="EMBL" id="KAJ8009906.1"/>
    </source>
</evidence>
<name>A0ACC2H2H1_DALPE</name>
<evidence type="ECO:0000313" key="2">
    <source>
        <dbReference type="Proteomes" id="UP001157502"/>
    </source>
</evidence>
<reference evidence="1" key="1">
    <citation type="submission" date="2021-05" db="EMBL/GenBank/DDBJ databases">
        <authorList>
            <person name="Pan Q."/>
            <person name="Jouanno E."/>
            <person name="Zahm M."/>
            <person name="Klopp C."/>
            <person name="Cabau C."/>
            <person name="Louis A."/>
            <person name="Berthelot C."/>
            <person name="Parey E."/>
            <person name="Roest Crollius H."/>
            <person name="Montfort J."/>
            <person name="Robinson-Rechavi M."/>
            <person name="Bouchez O."/>
            <person name="Lampietro C."/>
            <person name="Lopez Roques C."/>
            <person name="Donnadieu C."/>
            <person name="Postlethwait J."/>
            <person name="Bobe J."/>
            <person name="Dillon D."/>
            <person name="Chandos A."/>
            <person name="von Hippel F."/>
            <person name="Guiguen Y."/>
        </authorList>
    </citation>
    <scope>NUCLEOTIDE SEQUENCE</scope>
    <source>
        <strain evidence="1">YG-Jan2019</strain>
    </source>
</reference>
<organism evidence="1 2">
    <name type="scientific">Dallia pectoralis</name>
    <name type="common">Alaska blackfish</name>
    <dbReference type="NCBI Taxonomy" id="75939"/>
    <lineage>
        <taxon>Eukaryota</taxon>
        <taxon>Metazoa</taxon>
        <taxon>Chordata</taxon>
        <taxon>Craniata</taxon>
        <taxon>Vertebrata</taxon>
        <taxon>Euteleostomi</taxon>
        <taxon>Actinopterygii</taxon>
        <taxon>Neopterygii</taxon>
        <taxon>Teleostei</taxon>
        <taxon>Protacanthopterygii</taxon>
        <taxon>Esociformes</taxon>
        <taxon>Umbridae</taxon>
        <taxon>Dallia</taxon>
    </lineage>
</organism>
<dbReference type="Proteomes" id="UP001157502">
    <property type="component" value="Chromosome 6"/>
</dbReference>
<dbReference type="EMBL" id="CM055733">
    <property type="protein sequence ID" value="KAJ8009906.1"/>
    <property type="molecule type" value="Genomic_DNA"/>
</dbReference>
<keyword evidence="2" id="KW-1185">Reference proteome</keyword>
<proteinExistence type="predicted"/>
<sequence length="175" mass="19571">MCLSAYLRATFLMKRLIVSLREVNSVAMATTELFNTASPHDRRHLLSAMQLGLGTKLYHLGQLENLSHPGERRAARRHIHPSASLDDIILVTEFLVSTVENRAIVTGRVAFSMRWSLSASWQRTLGPGWCSVAPKPISRGSPPEGVVVRPSELQLLFVKYEQSRHGHESSDESVR</sequence>
<accession>A0ACC2H2H1</accession>
<gene>
    <name evidence="1" type="ORF">DPEC_G00069030</name>
</gene>
<protein>
    <submittedName>
        <fullName evidence="1">Uncharacterized protein</fullName>
    </submittedName>
</protein>